<feature type="compositionally biased region" description="Low complexity" evidence="1">
    <location>
        <begin position="94"/>
        <end position="115"/>
    </location>
</feature>
<sequence length="152" mass="18456">MHKMRTIKSDENFTINDLINYINCKNNGFENNSNQIIPYIKNQYFTSETDAHWNRKNNKQLDNYNYSKNSFQNHQQHQNNNQNWKNTYQKNDFQAPKQQQEQQQAPQVSQQTQQKTKQKESKLQKTETVLNKDSKRQRNRQRKIALFLVKQF</sequence>
<evidence type="ECO:0000313" key="2">
    <source>
        <dbReference type="EMBL" id="CAF1138646.1"/>
    </source>
</evidence>
<dbReference type="Proteomes" id="UP000663879">
    <property type="component" value="Unassembled WGS sequence"/>
</dbReference>
<evidence type="ECO:0000256" key="1">
    <source>
        <dbReference type="SAM" id="MobiDB-lite"/>
    </source>
</evidence>
<protein>
    <submittedName>
        <fullName evidence="2">Uncharacterized protein</fullName>
    </submittedName>
</protein>
<comment type="caution">
    <text evidence="2">The sequence shown here is derived from an EMBL/GenBank/DDBJ whole genome shotgun (WGS) entry which is preliminary data.</text>
</comment>
<name>A0A814RX91_9BILA</name>
<feature type="compositionally biased region" description="Basic and acidic residues" evidence="1">
    <location>
        <begin position="117"/>
        <end position="136"/>
    </location>
</feature>
<evidence type="ECO:0000313" key="3">
    <source>
        <dbReference type="Proteomes" id="UP000663879"/>
    </source>
</evidence>
<gene>
    <name evidence="2" type="ORF">OXX778_LOCUS22799</name>
</gene>
<keyword evidence="3" id="KW-1185">Reference proteome</keyword>
<organism evidence="2 3">
    <name type="scientific">Brachionus calyciflorus</name>
    <dbReference type="NCBI Taxonomy" id="104777"/>
    <lineage>
        <taxon>Eukaryota</taxon>
        <taxon>Metazoa</taxon>
        <taxon>Spiralia</taxon>
        <taxon>Gnathifera</taxon>
        <taxon>Rotifera</taxon>
        <taxon>Eurotatoria</taxon>
        <taxon>Monogononta</taxon>
        <taxon>Pseudotrocha</taxon>
        <taxon>Ploima</taxon>
        <taxon>Brachionidae</taxon>
        <taxon>Brachionus</taxon>
    </lineage>
</organism>
<dbReference type="AlphaFoldDB" id="A0A814RX91"/>
<feature type="compositionally biased region" description="Low complexity" evidence="1">
    <location>
        <begin position="72"/>
        <end position="83"/>
    </location>
</feature>
<proteinExistence type="predicted"/>
<reference evidence="2" key="1">
    <citation type="submission" date="2021-02" db="EMBL/GenBank/DDBJ databases">
        <authorList>
            <person name="Nowell W R."/>
        </authorList>
    </citation>
    <scope>NUCLEOTIDE SEQUENCE</scope>
    <source>
        <strain evidence="2">Ploen Becks lab</strain>
    </source>
</reference>
<accession>A0A814RX91</accession>
<feature type="region of interest" description="Disordered" evidence="1">
    <location>
        <begin position="60"/>
        <end position="139"/>
    </location>
</feature>
<feature type="compositionally biased region" description="Polar residues" evidence="1">
    <location>
        <begin position="60"/>
        <end position="71"/>
    </location>
</feature>
<dbReference type="OrthoDB" id="10224092at2759"/>
<dbReference type="EMBL" id="CAJNOC010010307">
    <property type="protein sequence ID" value="CAF1138646.1"/>
    <property type="molecule type" value="Genomic_DNA"/>
</dbReference>